<feature type="domain" description="DUF7025" evidence="1">
    <location>
        <begin position="175"/>
        <end position="273"/>
    </location>
</feature>
<dbReference type="PANTHER" id="PTHR46411:SF3">
    <property type="entry name" value="AAA+ ATPASE DOMAIN-CONTAINING PROTEIN"/>
    <property type="match status" value="1"/>
</dbReference>
<reference evidence="2" key="1">
    <citation type="journal article" date="2012" name="Mol. Plant Microbe Interact.">
        <title>A highly conserved effector in Fusarium oxysporum is required for full virulence on Arabidopsis.</title>
        <authorList>
            <person name="Thatcher L.F."/>
            <person name="Gardiner D.M."/>
            <person name="Kazan K."/>
            <person name="Manners J."/>
        </authorList>
    </citation>
    <scope>NUCLEOTIDE SEQUENCE [LARGE SCALE GENOMIC DNA]</scope>
    <source>
        <strain evidence="2">Fo5176</strain>
    </source>
</reference>
<gene>
    <name evidence="2" type="ORF">FOXB_17071</name>
</gene>
<proteinExistence type="predicted"/>
<evidence type="ECO:0000259" key="1">
    <source>
        <dbReference type="Pfam" id="PF22942"/>
    </source>
</evidence>
<dbReference type="Pfam" id="PF22942">
    <property type="entry name" value="DUF7025"/>
    <property type="match status" value="1"/>
</dbReference>
<dbReference type="InterPro" id="IPR054289">
    <property type="entry name" value="DUF7025"/>
</dbReference>
<sequence>MQSIQQLRQRARFRGRGITSSSFLHQYGHAAGLTIEEKATKSGGSLDEQIRELTVSVIGSEPLQLPTNTLSPAPFNILEVTTINADITTLSYTETFIKINDDDLRKELNELAGKIWHGEISFGLGPISAKRLYHFMARLIEHRKCEDGHSSVSCALQVLVYWATSFNSTIEAKVEEMQSTMAAEFEYLWALFEPGKIMVIENFRGMKGLTACVSLVGVEELTDDDTRKLRLTVQTIDTASGKYGYHKQIFTIRSFVGKEHVCDLGLYPLSYHKDSQELEKRLVSRGREFIQLTSGDCFHYQQYEGKVFLDGSDVTSDWEGKRIMVDCALNKIRSSSVVPKITRGRGNSWLDPDKLTDEELLICSGTVPAITMSGGTMGAAAIDCLRPVEWRDISVAKNVGLADDTKAKMEIVMQVAKAGFGHQQSTVILFHGDGNSGKKWTVEVIAEELRRPNFIILPFSHPQSSPMEWTYEFCNRCGAIMHVQEPINAMLDRGRHVPPAHFIGLECLVDDLRTLKGVVCFMTTSHAKWIQPELWPSVTFGVEFKKARAKGVMLIWSNVVAKAGVELSDKEIQSLAQEMDKISQINSVVKLALGLAESEGSKPGLEHFERARDMRKEFLEGTEVGQEMNHYT</sequence>
<organism evidence="2">
    <name type="scientific">Fusarium oxysporum (strain Fo5176)</name>
    <name type="common">Fusarium vascular wilt</name>
    <dbReference type="NCBI Taxonomy" id="660025"/>
    <lineage>
        <taxon>Eukaryota</taxon>
        <taxon>Fungi</taxon>
        <taxon>Dikarya</taxon>
        <taxon>Ascomycota</taxon>
        <taxon>Pezizomycotina</taxon>
        <taxon>Sordariomycetes</taxon>
        <taxon>Hypocreomycetidae</taxon>
        <taxon>Hypocreales</taxon>
        <taxon>Nectriaceae</taxon>
        <taxon>Fusarium</taxon>
        <taxon>Fusarium oxysporum species complex</taxon>
    </lineage>
</organism>
<protein>
    <recommendedName>
        <fullName evidence="1">DUF7025 domain-containing protein</fullName>
    </recommendedName>
</protein>
<dbReference type="SUPFAM" id="SSF52540">
    <property type="entry name" value="P-loop containing nucleoside triphosphate hydrolases"/>
    <property type="match status" value="1"/>
</dbReference>
<dbReference type="STRING" id="660025.F9GEI7"/>
<dbReference type="InterPro" id="IPR027417">
    <property type="entry name" value="P-loop_NTPase"/>
</dbReference>
<dbReference type="AlphaFoldDB" id="F9GEI7"/>
<name>F9GEI7_FUSOF</name>
<dbReference type="OrthoDB" id="10042665at2759"/>
<dbReference type="PANTHER" id="PTHR46411">
    <property type="entry name" value="FAMILY ATPASE, PUTATIVE-RELATED"/>
    <property type="match status" value="1"/>
</dbReference>
<comment type="caution">
    <text evidence="2">The sequence shown here is derived from an EMBL/GenBank/DDBJ whole genome shotgun (WGS) entry which is preliminary data.</text>
</comment>
<accession>F9GEI7</accession>
<evidence type="ECO:0000313" key="2">
    <source>
        <dbReference type="EMBL" id="EGU72419.1"/>
    </source>
</evidence>
<dbReference type="EMBL" id="AFQF01006347">
    <property type="protein sequence ID" value="EGU72419.1"/>
    <property type="molecule type" value="Genomic_DNA"/>
</dbReference>